<keyword evidence="1" id="KW-0472">Membrane</keyword>
<keyword evidence="1" id="KW-1133">Transmembrane helix</keyword>
<comment type="caution">
    <text evidence="2">The sequence shown here is derived from an EMBL/GenBank/DDBJ whole genome shotgun (WGS) entry which is preliminary data.</text>
</comment>
<dbReference type="EMBL" id="RSAS01000012">
    <property type="protein sequence ID" value="RRR78524.1"/>
    <property type="molecule type" value="Genomic_DNA"/>
</dbReference>
<proteinExistence type="predicted"/>
<evidence type="ECO:0008006" key="4">
    <source>
        <dbReference type="Google" id="ProtNLM"/>
    </source>
</evidence>
<sequence length="155" mass="16632">MFKWIGIGLGVITLLLIGFIVGLALAPVGVREAFRDIFIIILGLFTLFSVVMLIAILVGLLYTFNRIERLARNNVLPKLDEALVKLNDVLASTKTIASDARESAHTVTGSTTFVAEKVVSPVIRIASLATGVRAAATSLARRDLNNGVELPSSEK</sequence>
<organism evidence="2 3">
    <name type="scientific">Candidatus Viridilinea halotolerans</name>
    <dbReference type="NCBI Taxonomy" id="2491704"/>
    <lineage>
        <taxon>Bacteria</taxon>
        <taxon>Bacillati</taxon>
        <taxon>Chloroflexota</taxon>
        <taxon>Chloroflexia</taxon>
        <taxon>Chloroflexales</taxon>
        <taxon>Chloroflexineae</taxon>
        <taxon>Oscillochloridaceae</taxon>
        <taxon>Candidatus Viridilinea</taxon>
    </lineage>
</organism>
<dbReference type="Proteomes" id="UP000280307">
    <property type="component" value="Unassembled WGS sequence"/>
</dbReference>
<dbReference type="AlphaFoldDB" id="A0A426UC87"/>
<protein>
    <recommendedName>
        <fullName evidence="4">DUF948 domain-containing protein</fullName>
    </recommendedName>
</protein>
<gene>
    <name evidence="2" type="ORF">EI684_00210</name>
</gene>
<feature type="transmembrane region" description="Helical" evidence="1">
    <location>
        <begin position="7"/>
        <end position="25"/>
    </location>
</feature>
<feature type="transmembrane region" description="Helical" evidence="1">
    <location>
        <begin position="37"/>
        <end position="62"/>
    </location>
</feature>
<reference evidence="2 3" key="1">
    <citation type="submission" date="2018-12" db="EMBL/GenBank/DDBJ databases">
        <title>Genome Sequence of Candidatus Viridilinea halotolerans isolated from saline sulfide-rich spring.</title>
        <authorList>
            <person name="Grouzdev D.S."/>
            <person name="Burganskaya E.I."/>
            <person name="Krutkina M.S."/>
            <person name="Sukhacheva M.V."/>
            <person name="Gorlenko V.M."/>
        </authorList>
    </citation>
    <scope>NUCLEOTIDE SEQUENCE [LARGE SCALE GENOMIC DNA]</scope>
    <source>
        <strain evidence="2">Chok-6</strain>
    </source>
</reference>
<evidence type="ECO:0000313" key="3">
    <source>
        <dbReference type="Proteomes" id="UP000280307"/>
    </source>
</evidence>
<evidence type="ECO:0000313" key="2">
    <source>
        <dbReference type="EMBL" id="RRR78524.1"/>
    </source>
</evidence>
<name>A0A426UC87_9CHLR</name>
<accession>A0A426UC87</accession>
<evidence type="ECO:0000256" key="1">
    <source>
        <dbReference type="SAM" id="Phobius"/>
    </source>
</evidence>
<keyword evidence="1" id="KW-0812">Transmembrane</keyword>